<evidence type="ECO:0000313" key="2">
    <source>
        <dbReference type="EMBL" id="KAL3369609.1"/>
    </source>
</evidence>
<dbReference type="PIRSF" id="PIRSF005715">
    <property type="entry name" value="VPS45_Sec1"/>
    <property type="match status" value="1"/>
</dbReference>
<dbReference type="InterPro" id="IPR043127">
    <property type="entry name" value="Sec-1-like_dom3a"/>
</dbReference>
<sequence>MAQVPNLDNAPINLKSIRDQSQKELITILKNIRGKKCLVIDPKLGGSLSLIVQSSLLKEHGAELRHLNAEPVQTDCTKVVYLVRAQLDLMKFICSHIHNDISKGIQREYFVYFVPRRAVVCEKILEEEKIHHLLTIGEYPLYLIPLDEDVLSFELDVASKEHLVDGDTTSLWHIAKAIHKLEFSFGLIPNVRAKGKASVRVADILNRMQSEEPVNTSEMGVPEINTIILLDREVDMITPMCSQLTYEGLLDEFLGINNGAVELDSSIMGVQQEGKKIKVPLNSSDKLFKEIRDQNFEVVVQVLRQKATSMKQDYTEMQTTNQTVSELKDFVKKLNSLPEMTRHINLGQHLTTFTSKPSFLARLDMEQTLVEAESYDICFEYIEEMIHKQEPLINVLRLLILFSITNSGLPKKNFDYLRRELLHSYGFEHIATLNNLEKSGLLKKQETKSNWITIKRALRLVVEDTDTANPNDISYVFSGYAPLSIRLVQHAIRSGWRPIEEILKLLPGPHSDIKRGGFSSSPSLDSLNGSLHNSDKIVDGRRSLVLVVFIGGVTSAEISALRFLSAQEGMAYDIIVATTKIVNGSTLTETFVEKLG</sequence>
<dbReference type="PANTHER" id="PTHR11679">
    <property type="entry name" value="VESICLE PROTEIN SORTING-ASSOCIATED"/>
    <property type="match status" value="1"/>
</dbReference>
<comment type="caution">
    <text evidence="2">The sequence shown here is derived from an EMBL/GenBank/DDBJ whole genome shotgun (WGS) entry which is preliminary data.</text>
</comment>
<keyword evidence="3" id="KW-1185">Reference proteome</keyword>
<dbReference type="InterPro" id="IPR001619">
    <property type="entry name" value="Sec1-like"/>
</dbReference>
<evidence type="ECO:0000313" key="3">
    <source>
        <dbReference type="Proteomes" id="UP001627284"/>
    </source>
</evidence>
<dbReference type="InterPro" id="IPR027482">
    <property type="entry name" value="Sec1-like_dom2"/>
</dbReference>
<dbReference type="Gene3D" id="3.40.50.2060">
    <property type="match status" value="1"/>
</dbReference>
<dbReference type="InterPro" id="IPR043154">
    <property type="entry name" value="Sec-1-like_dom1"/>
</dbReference>
<proteinExistence type="inferred from homology"/>
<accession>A0ABD2UM84</accession>
<evidence type="ECO:0008006" key="4">
    <source>
        <dbReference type="Google" id="ProtNLM"/>
    </source>
</evidence>
<dbReference type="SUPFAM" id="SSF56815">
    <property type="entry name" value="Sec1/munc18-like (SM) proteins"/>
    <property type="match status" value="1"/>
</dbReference>
<dbReference type="FunFam" id="3.40.50.1910:FF:000005">
    <property type="entry name" value="vacuolar protein sorting-associated protein 33A isoform X1"/>
    <property type="match status" value="1"/>
</dbReference>
<evidence type="ECO:0000256" key="1">
    <source>
        <dbReference type="ARBA" id="ARBA00009884"/>
    </source>
</evidence>
<dbReference type="Gene3D" id="3.90.830.10">
    <property type="entry name" value="Syntaxin Binding Protein 1, Chain A, domain 2"/>
    <property type="match status" value="1"/>
</dbReference>
<protein>
    <recommendedName>
        <fullName evidence="4">ATVPS33 vacuolar protein sorting 33</fullName>
    </recommendedName>
</protein>
<dbReference type="EMBL" id="JBJKTR010000005">
    <property type="protein sequence ID" value="KAL3369609.1"/>
    <property type="molecule type" value="Genomic_DNA"/>
</dbReference>
<dbReference type="Gene3D" id="3.40.50.1910">
    <property type="match status" value="2"/>
</dbReference>
<dbReference type="AlphaFoldDB" id="A0ABD2UM84"/>
<dbReference type="Pfam" id="PF00995">
    <property type="entry name" value="Sec1"/>
    <property type="match status" value="1"/>
</dbReference>
<reference evidence="2 3" key="1">
    <citation type="submission" date="2024-05" db="EMBL/GenBank/DDBJ databases">
        <title>De novo assembly of an allotetraploid wild potato.</title>
        <authorList>
            <person name="Hosaka A.J."/>
        </authorList>
    </citation>
    <scope>NUCLEOTIDE SEQUENCE [LARGE SCALE GENOMIC DNA]</scope>
    <source>
        <tissue evidence="2">Young leaves</tissue>
    </source>
</reference>
<name>A0ABD2UM84_9SOLN</name>
<dbReference type="Proteomes" id="UP001627284">
    <property type="component" value="Unassembled WGS sequence"/>
</dbReference>
<comment type="similarity">
    <text evidence="1">Belongs to the STXBP/unc-18/SEC1 family.</text>
</comment>
<dbReference type="InterPro" id="IPR036045">
    <property type="entry name" value="Sec1-like_sf"/>
</dbReference>
<gene>
    <name evidence="2" type="ORF">AABB24_010116</name>
</gene>
<organism evidence="2 3">
    <name type="scientific">Solanum stoloniferum</name>
    <dbReference type="NCBI Taxonomy" id="62892"/>
    <lineage>
        <taxon>Eukaryota</taxon>
        <taxon>Viridiplantae</taxon>
        <taxon>Streptophyta</taxon>
        <taxon>Embryophyta</taxon>
        <taxon>Tracheophyta</taxon>
        <taxon>Spermatophyta</taxon>
        <taxon>Magnoliopsida</taxon>
        <taxon>eudicotyledons</taxon>
        <taxon>Gunneridae</taxon>
        <taxon>Pentapetalae</taxon>
        <taxon>asterids</taxon>
        <taxon>lamiids</taxon>
        <taxon>Solanales</taxon>
        <taxon>Solanaceae</taxon>
        <taxon>Solanoideae</taxon>
        <taxon>Solaneae</taxon>
        <taxon>Solanum</taxon>
    </lineage>
</organism>